<dbReference type="InterPro" id="IPR036390">
    <property type="entry name" value="WH_DNA-bd_sf"/>
</dbReference>
<comment type="similarity">
    <text evidence="1">Belongs to the LysR transcriptional regulatory family.</text>
</comment>
<dbReference type="Gene3D" id="1.10.10.10">
    <property type="entry name" value="Winged helix-like DNA-binding domain superfamily/Winged helix DNA-binding domain"/>
    <property type="match status" value="1"/>
</dbReference>
<dbReference type="PROSITE" id="PS50931">
    <property type="entry name" value="HTH_LYSR"/>
    <property type="match status" value="1"/>
</dbReference>
<keyword evidence="2" id="KW-0805">Transcription regulation</keyword>
<keyword evidence="7" id="KW-1185">Reference proteome</keyword>
<dbReference type="Pfam" id="PF00126">
    <property type="entry name" value="HTH_1"/>
    <property type="match status" value="1"/>
</dbReference>
<gene>
    <name evidence="6" type="ORF">PQR62_20590</name>
</gene>
<dbReference type="CDD" id="cd08414">
    <property type="entry name" value="PBP2_LTTR_aromatics_like"/>
    <property type="match status" value="1"/>
</dbReference>
<evidence type="ECO:0000256" key="4">
    <source>
        <dbReference type="ARBA" id="ARBA00023163"/>
    </source>
</evidence>
<evidence type="ECO:0000256" key="2">
    <source>
        <dbReference type="ARBA" id="ARBA00023015"/>
    </source>
</evidence>
<dbReference type="PRINTS" id="PR00039">
    <property type="entry name" value="HTHLYSR"/>
</dbReference>
<evidence type="ECO:0000259" key="5">
    <source>
        <dbReference type="PROSITE" id="PS50931"/>
    </source>
</evidence>
<dbReference type="Pfam" id="PF03466">
    <property type="entry name" value="LysR_substrate"/>
    <property type="match status" value="1"/>
</dbReference>
<dbReference type="RefSeq" id="WP_408159902.1">
    <property type="nucleotide sequence ID" value="NZ_JAQQFM010000009.1"/>
</dbReference>
<sequence length="303" mass="33227">MINFRLVKQLWMFVAVAEEQHFGRAAQRLGMSQPPLTEQIKVLEQALRLTLFERSRQGTRLTPEGAAILPAVQKFVEQMGQLERAVNEAAQGQTGVLTIGAVSAAMFDAVPPIVDMLKKRMPGLAVSVREIDSVDALPALERGDIDLAFARLDGLAGDTIATLPLEESRLCVALHHQHPLAQTARIRLDTLNEEEFVMFERRYSPLYFDSLMASCRSHGFSPRMLHEVRSITSQIAFVGCGQGVALVPATMKKMAPQSVVFRPLKEKIMVTTAAVSWNRSRPGMLVDAAIALISGKHAGGSTK</sequence>
<dbReference type="SUPFAM" id="SSF46785">
    <property type="entry name" value="Winged helix' DNA-binding domain"/>
    <property type="match status" value="1"/>
</dbReference>
<comment type="caution">
    <text evidence="6">The sequence shown here is derived from an EMBL/GenBank/DDBJ whole genome shotgun (WGS) entry which is preliminary data.</text>
</comment>
<evidence type="ECO:0000313" key="7">
    <source>
        <dbReference type="Proteomes" id="UP001629246"/>
    </source>
</evidence>
<dbReference type="PANTHER" id="PTHR30346:SF0">
    <property type="entry name" value="HCA OPERON TRANSCRIPTIONAL ACTIVATOR HCAR"/>
    <property type="match status" value="1"/>
</dbReference>
<keyword evidence="4" id="KW-0804">Transcription</keyword>
<accession>A0ABW9AF35</accession>
<reference evidence="6 7" key="1">
    <citation type="journal article" date="2024" name="Chem. Sci.">
        <title>Discovery of megapolipeptins by genome mining of a Burkholderiales bacteria collection.</title>
        <authorList>
            <person name="Paulo B.S."/>
            <person name="Recchia M.J.J."/>
            <person name="Lee S."/>
            <person name="Fergusson C.H."/>
            <person name="Romanowski S.B."/>
            <person name="Hernandez A."/>
            <person name="Krull N."/>
            <person name="Liu D.Y."/>
            <person name="Cavanagh H."/>
            <person name="Bos A."/>
            <person name="Gray C.A."/>
            <person name="Murphy B.T."/>
            <person name="Linington R.G."/>
            <person name="Eustaquio A.S."/>
        </authorList>
    </citation>
    <scope>NUCLEOTIDE SEQUENCE [LARGE SCALE GENOMIC DNA]</scope>
    <source>
        <strain evidence="6 7">RL21-008-BIB-A</strain>
    </source>
</reference>
<evidence type="ECO:0000256" key="1">
    <source>
        <dbReference type="ARBA" id="ARBA00009437"/>
    </source>
</evidence>
<dbReference type="EMBL" id="JAQQFM010000009">
    <property type="protein sequence ID" value="MFL9926685.1"/>
    <property type="molecule type" value="Genomic_DNA"/>
</dbReference>
<dbReference type="Proteomes" id="UP001629246">
    <property type="component" value="Unassembled WGS sequence"/>
</dbReference>
<dbReference type="Gene3D" id="3.40.190.10">
    <property type="entry name" value="Periplasmic binding protein-like II"/>
    <property type="match status" value="2"/>
</dbReference>
<keyword evidence="3" id="KW-0238">DNA-binding</keyword>
<dbReference type="SUPFAM" id="SSF53850">
    <property type="entry name" value="Periplasmic binding protein-like II"/>
    <property type="match status" value="1"/>
</dbReference>
<organism evidence="6 7">
    <name type="scientific">Herbaspirillum lusitanum</name>
    <dbReference type="NCBI Taxonomy" id="213312"/>
    <lineage>
        <taxon>Bacteria</taxon>
        <taxon>Pseudomonadati</taxon>
        <taxon>Pseudomonadota</taxon>
        <taxon>Betaproteobacteria</taxon>
        <taxon>Burkholderiales</taxon>
        <taxon>Oxalobacteraceae</taxon>
        <taxon>Herbaspirillum</taxon>
    </lineage>
</organism>
<protein>
    <submittedName>
        <fullName evidence="6">LysR family transcriptional regulator</fullName>
    </submittedName>
</protein>
<dbReference type="InterPro" id="IPR005119">
    <property type="entry name" value="LysR_subst-bd"/>
</dbReference>
<dbReference type="PANTHER" id="PTHR30346">
    <property type="entry name" value="TRANSCRIPTIONAL DUAL REGULATOR HCAR-RELATED"/>
    <property type="match status" value="1"/>
</dbReference>
<evidence type="ECO:0000256" key="3">
    <source>
        <dbReference type="ARBA" id="ARBA00023125"/>
    </source>
</evidence>
<feature type="domain" description="HTH lysR-type" evidence="5">
    <location>
        <begin position="5"/>
        <end position="62"/>
    </location>
</feature>
<name>A0ABW9AF35_9BURK</name>
<dbReference type="InterPro" id="IPR000847">
    <property type="entry name" value="LysR_HTH_N"/>
</dbReference>
<proteinExistence type="inferred from homology"/>
<evidence type="ECO:0000313" key="6">
    <source>
        <dbReference type="EMBL" id="MFL9926685.1"/>
    </source>
</evidence>
<dbReference type="InterPro" id="IPR036388">
    <property type="entry name" value="WH-like_DNA-bd_sf"/>
</dbReference>